<feature type="compositionally biased region" description="Low complexity" evidence="1">
    <location>
        <begin position="383"/>
        <end position="397"/>
    </location>
</feature>
<dbReference type="EMBL" id="MU858439">
    <property type="protein sequence ID" value="KAK4206327.1"/>
    <property type="molecule type" value="Genomic_DNA"/>
</dbReference>
<evidence type="ECO:0000256" key="1">
    <source>
        <dbReference type="SAM" id="MobiDB-lite"/>
    </source>
</evidence>
<dbReference type="Proteomes" id="UP001301769">
    <property type="component" value="Unassembled WGS sequence"/>
</dbReference>
<feature type="region of interest" description="Disordered" evidence="1">
    <location>
        <begin position="128"/>
        <end position="267"/>
    </location>
</feature>
<feature type="compositionally biased region" description="Basic and acidic residues" evidence="1">
    <location>
        <begin position="177"/>
        <end position="201"/>
    </location>
</feature>
<feature type="compositionally biased region" description="Polar residues" evidence="1">
    <location>
        <begin position="152"/>
        <end position="176"/>
    </location>
</feature>
<feature type="compositionally biased region" description="Polar residues" evidence="1">
    <location>
        <begin position="332"/>
        <end position="350"/>
    </location>
</feature>
<proteinExistence type="predicted"/>
<keyword evidence="3" id="KW-1185">Reference proteome</keyword>
<reference evidence="2" key="1">
    <citation type="journal article" date="2023" name="Mol. Phylogenet. Evol.">
        <title>Genome-scale phylogeny and comparative genomics of the fungal order Sordariales.</title>
        <authorList>
            <person name="Hensen N."/>
            <person name="Bonometti L."/>
            <person name="Westerberg I."/>
            <person name="Brannstrom I.O."/>
            <person name="Guillou S."/>
            <person name="Cros-Aarteil S."/>
            <person name="Calhoun S."/>
            <person name="Haridas S."/>
            <person name="Kuo A."/>
            <person name="Mondo S."/>
            <person name="Pangilinan J."/>
            <person name="Riley R."/>
            <person name="LaButti K."/>
            <person name="Andreopoulos B."/>
            <person name="Lipzen A."/>
            <person name="Chen C."/>
            <person name="Yan M."/>
            <person name="Daum C."/>
            <person name="Ng V."/>
            <person name="Clum A."/>
            <person name="Steindorff A."/>
            <person name="Ohm R.A."/>
            <person name="Martin F."/>
            <person name="Silar P."/>
            <person name="Natvig D.O."/>
            <person name="Lalanne C."/>
            <person name="Gautier V."/>
            <person name="Ament-Velasquez S.L."/>
            <person name="Kruys A."/>
            <person name="Hutchinson M.I."/>
            <person name="Powell A.J."/>
            <person name="Barry K."/>
            <person name="Miller A.N."/>
            <person name="Grigoriev I.V."/>
            <person name="Debuchy R."/>
            <person name="Gladieux P."/>
            <person name="Hiltunen Thoren M."/>
            <person name="Johannesson H."/>
        </authorList>
    </citation>
    <scope>NUCLEOTIDE SEQUENCE</scope>
    <source>
        <strain evidence="2">PSN293</strain>
    </source>
</reference>
<feature type="region of interest" description="Disordered" evidence="1">
    <location>
        <begin position="10"/>
        <end position="68"/>
    </location>
</feature>
<feature type="region of interest" description="Disordered" evidence="1">
    <location>
        <begin position="411"/>
        <end position="446"/>
    </location>
</feature>
<evidence type="ECO:0000313" key="2">
    <source>
        <dbReference type="EMBL" id="KAK4206327.1"/>
    </source>
</evidence>
<evidence type="ECO:0000313" key="3">
    <source>
        <dbReference type="Proteomes" id="UP001301769"/>
    </source>
</evidence>
<gene>
    <name evidence="2" type="ORF">QBC37DRAFT_435114</name>
</gene>
<protein>
    <submittedName>
        <fullName evidence="2">Uncharacterized protein</fullName>
    </submittedName>
</protein>
<feature type="region of interest" description="Disordered" evidence="1">
    <location>
        <begin position="321"/>
        <end position="397"/>
    </location>
</feature>
<dbReference type="AlphaFoldDB" id="A0AAN6XXG9"/>
<accession>A0AAN6XXG9</accession>
<name>A0AAN6XXG9_9PEZI</name>
<reference evidence="2" key="2">
    <citation type="submission" date="2023-05" db="EMBL/GenBank/DDBJ databases">
        <authorList>
            <consortium name="Lawrence Berkeley National Laboratory"/>
            <person name="Steindorff A."/>
            <person name="Hensen N."/>
            <person name="Bonometti L."/>
            <person name="Westerberg I."/>
            <person name="Brannstrom I.O."/>
            <person name="Guillou S."/>
            <person name="Cros-Aarteil S."/>
            <person name="Calhoun S."/>
            <person name="Haridas S."/>
            <person name="Kuo A."/>
            <person name="Mondo S."/>
            <person name="Pangilinan J."/>
            <person name="Riley R."/>
            <person name="Labutti K."/>
            <person name="Andreopoulos B."/>
            <person name="Lipzen A."/>
            <person name="Chen C."/>
            <person name="Yanf M."/>
            <person name="Daum C."/>
            <person name="Ng V."/>
            <person name="Clum A."/>
            <person name="Ohm R."/>
            <person name="Martin F."/>
            <person name="Silar P."/>
            <person name="Natvig D."/>
            <person name="Lalanne C."/>
            <person name="Gautier V."/>
            <person name="Ament-Velasquez S.L."/>
            <person name="Kruys A."/>
            <person name="Hutchinson M.I."/>
            <person name="Powell A.J."/>
            <person name="Barry K."/>
            <person name="Miller A.N."/>
            <person name="Grigoriev I.V."/>
            <person name="Debuchy R."/>
            <person name="Gladieux P."/>
            <person name="Thoren M.H."/>
            <person name="Johannesson H."/>
        </authorList>
    </citation>
    <scope>NUCLEOTIDE SEQUENCE</scope>
    <source>
        <strain evidence="2">PSN293</strain>
    </source>
</reference>
<feature type="compositionally biased region" description="Polar residues" evidence="1">
    <location>
        <begin position="29"/>
        <end position="49"/>
    </location>
</feature>
<feature type="compositionally biased region" description="Polar residues" evidence="1">
    <location>
        <begin position="223"/>
        <end position="233"/>
    </location>
</feature>
<feature type="compositionally biased region" description="Low complexity" evidence="1">
    <location>
        <begin position="419"/>
        <end position="430"/>
    </location>
</feature>
<organism evidence="2 3">
    <name type="scientific">Rhypophila decipiens</name>
    <dbReference type="NCBI Taxonomy" id="261697"/>
    <lineage>
        <taxon>Eukaryota</taxon>
        <taxon>Fungi</taxon>
        <taxon>Dikarya</taxon>
        <taxon>Ascomycota</taxon>
        <taxon>Pezizomycotina</taxon>
        <taxon>Sordariomycetes</taxon>
        <taxon>Sordariomycetidae</taxon>
        <taxon>Sordariales</taxon>
        <taxon>Naviculisporaceae</taxon>
        <taxon>Rhypophila</taxon>
    </lineage>
</organism>
<sequence>MTSITRWLKGFWSGTRNDPERDVTPIVRESSTSLPSRPIRSPQTSQPATNRPELPVSSATGRPPLRGTISIMNGGRKYTGAVHLFPVGSDDLNADAMDGSSFDSNNNNNTWTFDRGIRFAPALDPAPELEAASSRPRQRTTSSSSGQSTIQGNESRSTSWNEPFSTGRSERAVSNTDNRDRGASSSSRTERGSSPPHDHVHSASSTATLSPRSVTVDVERQRSNSGTQDTGSLNRGHMRRDLPSATNNFNHGLVDSPPTPPASSAFNVGDSYTSPVVKQERLSPILAPTPPAKVPLTPTAHEALNEPEMQQVARQTIEIPFRTPSKPARGSATGSHASSGLMTPPDTNSARRPAVASVSGGGRVKSSSPPPSTCPNRSVLSAGSSNQTSTTSSGTSTTSLLVQSQVNGWDASPLPLRFPSTPSSSPAPASQRQTGRPFRPPIQEDPTLEWTSIRELVAAPLINGRRILPRYGPACSRCRQAGQGEVRWMLQDPVRGGSNAGRAYYKCQRHGFGTFADLEGEEEGDGGRRCDCPGGPLARRTERKDGGVFWKCLEMKCSWSEG</sequence>
<comment type="caution">
    <text evidence="2">The sequence shown here is derived from an EMBL/GenBank/DDBJ whole genome shotgun (WGS) entry which is preliminary data.</text>
</comment>
<feature type="compositionally biased region" description="Polar residues" evidence="1">
    <location>
        <begin position="202"/>
        <end position="213"/>
    </location>
</feature>
<feature type="compositionally biased region" description="Low complexity" evidence="1">
    <location>
        <begin position="128"/>
        <end position="151"/>
    </location>
</feature>